<evidence type="ECO:0000313" key="2">
    <source>
        <dbReference type="EMBL" id="CAL5222207.1"/>
    </source>
</evidence>
<keyword evidence="3" id="KW-1185">Reference proteome</keyword>
<keyword evidence="1" id="KW-0472">Membrane</keyword>
<dbReference type="EMBL" id="CAXHTA020000006">
    <property type="protein sequence ID" value="CAL5222207.1"/>
    <property type="molecule type" value="Genomic_DNA"/>
</dbReference>
<reference evidence="2 3" key="1">
    <citation type="submission" date="2024-06" db="EMBL/GenBank/DDBJ databases">
        <authorList>
            <person name="Kraege A."/>
            <person name="Thomma B."/>
        </authorList>
    </citation>
    <scope>NUCLEOTIDE SEQUENCE [LARGE SCALE GENOMIC DNA]</scope>
</reference>
<comment type="caution">
    <text evidence="2">The sequence shown here is derived from an EMBL/GenBank/DDBJ whole genome shotgun (WGS) entry which is preliminary data.</text>
</comment>
<accession>A0ABP1FXH6</accession>
<proteinExistence type="predicted"/>
<protein>
    <submittedName>
        <fullName evidence="2">G4538 protein</fullName>
    </submittedName>
</protein>
<dbReference type="PANTHER" id="PTHR12861:SF3">
    <property type="entry name" value="TRANSLOCON-ASSOCIATED PROTEIN SUBUNIT BETA"/>
    <property type="match status" value="1"/>
</dbReference>
<dbReference type="PANTHER" id="PTHR12861">
    <property type="entry name" value="TRANSLOCON-ASSOCIATED PROTEIN, BETA SUBUNIT PRECURSOR TRAP-BETA SIGNAL SEQUENCE RECEPTOR BETA SUBUNIT"/>
    <property type="match status" value="1"/>
</dbReference>
<organism evidence="2 3">
    <name type="scientific">Coccomyxa viridis</name>
    <dbReference type="NCBI Taxonomy" id="1274662"/>
    <lineage>
        <taxon>Eukaryota</taxon>
        <taxon>Viridiplantae</taxon>
        <taxon>Chlorophyta</taxon>
        <taxon>core chlorophytes</taxon>
        <taxon>Trebouxiophyceae</taxon>
        <taxon>Trebouxiophyceae incertae sedis</taxon>
        <taxon>Coccomyxaceae</taxon>
        <taxon>Coccomyxa</taxon>
    </lineage>
</organism>
<keyword evidence="1" id="KW-1133">Transmembrane helix</keyword>
<name>A0ABP1FXH6_9CHLO</name>
<feature type="transmembrane region" description="Helical" evidence="1">
    <location>
        <begin position="260"/>
        <end position="280"/>
    </location>
</feature>
<keyword evidence="1" id="KW-0812">Transmembrane</keyword>
<evidence type="ECO:0000256" key="1">
    <source>
        <dbReference type="SAM" id="Phobius"/>
    </source>
</evidence>
<dbReference type="Pfam" id="PF05753">
    <property type="entry name" value="TRAP_beta"/>
    <property type="match status" value="1"/>
</dbReference>
<sequence length="300" mass="32486">MNPQLGCLDLGGDTPMTPWARIGAICGSPDFPASYLIEASTPPSISFEIAIASELLRQVGKRACPEVGRVMDRRWLAALAAMLLLSSLSDCLGQDSGSVDVSDDEEAEELGLADQGAFLIARKYLPGKDMVKGRSVVVTVEVHNVGSSTAYDVVVKDSPWQAEYFTTSGPMEETVGRIPAGGTAKVEFFVTPLDIGSGVASPALVTYKRQEGASETQTASTTTMHLNILTGFQLRIREALRWGAYLTLGQFTMPQHWRNAAIILTVVALGGSGLWAYSTVTETQKRQKYQRAYEEVQKMK</sequence>
<evidence type="ECO:0000313" key="3">
    <source>
        <dbReference type="Proteomes" id="UP001497392"/>
    </source>
</evidence>
<dbReference type="Proteomes" id="UP001497392">
    <property type="component" value="Unassembled WGS sequence"/>
</dbReference>
<gene>
    <name evidence="2" type="primary">g4538</name>
    <name evidence="2" type="ORF">VP750_LOCUS3866</name>
</gene>